<keyword evidence="5" id="KW-0408">Iron</keyword>
<accession>A0A7R9LKL4</accession>
<protein>
    <recommendedName>
        <fullName evidence="10">Cytochrome P450</fullName>
    </recommendedName>
</protein>
<dbReference type="PANTHER" id="PTHR24302">
    <property type="entry name" value="CYTOCHROME P450 FAMILY 3"/>
    <property type="match status" value="1"/>
</dbReference>
<dbReference type="Gene3D" id="1.10.630.10">
    <property type="entry name" value="Cytochrome P450"/>
    <property type="match status" value="1"/>
</dbReference>
<dbReference type="InterPro" id="IPR036396">
    <property type="entry name" value="Cyt_P450_sf"/>
</dbReference>
<dbReference type="GO" id="GO:0005506">
    <property type="term" value="F:iron ion binding"/>
    <property type="evidence" value="ECO:0007669"/>
    <property type="project" value="InterPro"/>
</dbReference>
<dbReference type="GO" id="GO:0020037">
    <property type="term" value="F:heme binding"/>
    <property type="evidence" value="ECO:0007669"/>
    <property type="project" value="InterPro"/>
</dbReference>
<dbReference type="AlphaFoldDB" id="A0A7R9LKL4"/>
<feature type="region of interest" description="Disordered" evidence="7">
    <location>
        <begin position="166"/>
        <end position="189"/>
    </location>
</feature>
<dbReference type="EMBL" id="CAJPVJ010001328">
    <property type="protein sequence ID" value="CAG2164526.1"/>
    <property type="molecule type" value="Genomic_DNA"/>
</dbReference>
<evidence type="ECO:0008006" key="10">
    <source>
        <dbReference type="Google" id="ProtNLM"/>
    </source>
</evidence>
<dbReference type="PANTHER" id="PTHR24302:SF15">
    <property type="entry name" value="FATTY-ACID PEROXYGENASE"/>
    <property type="match status" value="1"/>
</dbReference>
<keyword evidence="4" id="KW-0560">Oxidoreductase</keyword>
<dbReference type="Proteomes" id="UP000728032">
    <property type="component" value="Unassembled WGS sequence"/>
</dbReference>
<proteinExistence type="inferred from homology"/>
<organism evidence="8">
    <name type="scientific">Oppiella nova</name>
    <dbReference type="NCBI Taxonomy" id="334625"/>
    <lineage>
        <taxon>Eukaryota</taxon>
        <taxon>Metazoa</taxon>
        <taxon>Ecdysozoa</taxon>
        <taxon>Arthropoda</taxon>
        <taxon>Chelicerata</taxon>
        <taxon>Arachnida</taxon>
        <taxon>Acari</taxon>
        <taxon>Acariformes</taxon>
        <taxon>Sarcoptiformes</taxon>
        <taxon>Oribatida</taxon>
        <taxon>Brachypylina</taxon>
        <taxon>Oppioidea</taxon>
        <taxon>Oppiidae</taxon>
        <taxon>Oppiella</taxon>
    </lineage>
</organism>
<evidence type="ECO:0000313" key="9">
    <source>
        <dbReference type="Proteomes" id="UP000728032"/>
    </source>
</evidence>
<keyword evidence="9" id="KW-1185">Reference proteome</keyword>
<name>A0A7R9LKL4_9ACAR</name>
<feature type="compositionally biased region" description="Basic and acidic residues" evidence="7">
    <location>
        <begin position="170"/>
        <end position="182"/>
    </location>
</feature>
<evidence type="ECO:0000256" key="4">
    <source>
        <dbReference type="ARBA" id="ARBA00023002"/>
    </source>
</evidence>
<sequence>MPVLHVADPELIKAIMVKDFHLFVNRHKVMKAGNSVTKHNLNHLTGEEWKRVRAIVSPTFSSGKMRQLCARVRDAFAVRIDAYDSAGNAFVANAVNKFRFGVVDEMASFALPVSVRRWLRLSAAPNDSFFVDSIRRILSMRRQNPNDKHNDFIQLLMDTEAINTGEGMDEDRGLNTNTHHDNEGEEESEIRKKVFDIKLANKRLTEDEIVVASKSQ</sequence>
<evidence type="ECO:0000313" key="8">
    <source>
        <dbReference type="EMBL" id="CAD7643326.1"/>
    </source>
</evidence>
<keyword evidence="3" id="KW-0479">Metal-binding</keyword>
<dbReference type="GO" id="GO:0008395">
    <property type="term" value="F:steroid hydroxylase activity"/>
    <property type="evidence" value="ECO:0007669"/>
    <property type="project" value="TreeGrafter"/>
</dbReference>
<dbReference type="EMBL" id="OC916153">
    <property type="protein sequence ID" value="CAD7643326.1"/>
    <property type="molecule type" value="Genomic_DNA"/>
</dbReference>
<evidence type="ECO:0000256" key="7">
    <source>
        <dbReference type="SAM" id="MobiDB-lite"/>
    </source>
</evidence>
<evidence type="ECO:0000256" key="1">
    <source>
        <dbReference type="ARBA" id="ARBA00010617"/>
    </source>
</evidence>
<gene>
    <name evidence="8" type="ORF">ONB1V03_LOCUS4077</name>
</gene>
<dbReference type="InterPro" id="IPR001128">
    <property type="entry name" value="Cyt_P450"/>
</dbReference>
<dbReference type="InterPro" id="IPR050705">
    <property type="entry name" value="Cytochrome_P450_3A"/>
</dbReference>
<reference evidence="8" key="1">
    <citation type="submission" date="2020-11" db="EMBL/GenBank/DDBJ databases">
        <authorList>
            <person name="Tran Van P."/>
        </authorList>
    </citation>
    <scope>NUCLEOTIDE SEQUENCE</scope>
</reference>
<dbReference type="SUPFAM" id="SSF48264">
    <property type="entry name" value="Cytochrome P450"/>
    <property type="match status" value="1"/>
</dbReference>
<evidence type="ECO:0000256" key="6">
    <source>
        <dbReference type="ARBA" id="ARBA00023033"/>
    </source>
</evidence>
<dbReference type="GO" id="GO:0016705">
    <property type="term" value="F:oxidoreductase activity, acting on paired donors, with incorporation or reduction of molecular oxygen"/>
    <property type="evidence" value="ECO:0007669"/>
    <property type="project" value="InterPro"/>
</dbReference>
<keyword evidence="2" id="KW-0349">Heme</keyword>
<dbReference type="Pfam" id="PF00067">
    <property type="entry name" value="p450"/>
    <property type="match status" value="1"/>
</dbReference>
<evidence type="ECO:0000256" key="3">
    <source>
        <dbReference type="ARBA" id="ARBA00022723"/>
    </source>
</evidence>
<comment type="similarity">
    <text evidence="1">Belongs to the cytochrome P450 family.</text>
</comment>
<evidence type="ECO:0000256" key="5">
    <source>
        <dbReference type="ARBA" id="ARBA00023004"/>
    </source>
</evidence>
<keyword evidence="6" id="KW-0503">Monooxygenase</keyword>
<evidence type="ECO:0000256" key="2">
    <source>
        <dbReference type="ARBA" id="ARBA00022617"/>
    </source>
</evidence>